<organism evidence="2">
    <name type="scientific">Frankia sp</name>
    <dbReference type="NCBI Taxonomy" id="1855"/>
    <lineage>
        <taxon>Bacteria</taxon>
        <taxon>Bacillati</taxon>
        <taxon>Actinomycetota</taxon>
        <taxon>Actinomycetes</taxon>
        <taxon>Frankiales</taxon>
        <taxon>Frankiaceae</taxon>
        <taxon>Frankia</taxon>
    </lineage>
</organism>
<reference evidence="2" key="1">
    <citation type="submission" date="1996-04" db="EMBL/GenBank/DDBJ databases">
        <title>nifV is contiguous to nifHDK in Frankia strain FaC1.</title>
        <authorList>
            <person name="Oh B."/>
            <person name="Twigg P."/>
            <person name="Hong J."/>
            <person name="Mullin B."/>
            <person name="An C.S."/>
        </authorList>
    </citation>
    <scope>NUCLEOTIDE SEQUENCE</scope>
    <source>
        <strain evidence="2">FaC1</strain>
    </source>
</reference>
<proteinExistence type="predicted"/>
<dbReference type="EMBL" id="U53363">
    <property type="protein sequence ID" value="AAB36874.1"/>
    <property type="molecule type" value="Genomic_DNA"/>
</dbReference>
<feature type="region of interest" description="Disordered" evidence="1">
    <location>
        <begin position="27"/>
        <end position="75"/>
    </location>
</feature>
<accession>Q47926</accession>
<evidence type="ECO:0000313" key="2">
    <source>
        <dbReference type="EMBL" id="AAB36874.1"/>
    </source>
</evidence>
<dbReference type="AlphaFoldDB" id="Q47926"/>
<evidence type="ECO:0000256" key="1">
    <source>
        <dbReference type="SAM" id="MobiDB-lite"/>
    </source>
</evidence>
<sequence length="75" mass="8226">MVLVHSIGYPGIRDGRARRRWRYSLRGHWHPRSGSRPRGPPTCQVGPPQQCVTGPMSGGSVAGRRRLHGDSTATP</sequence>
<name>Q47926_9ACTN</name>
<protein>
    <submittedName>
        <fullName evidence="2">ORFA, ORFB, homocitrate synthase (nifV), nitrogenase reductase (nifH), and nitrogenase alpha-subunit (nifD) genes, and nitrogenase beta-subunit (nifK)</fullName>
    </submittedName>
</protein>